<proteinExistence type="predicted"/>
<organism evidence="2 3">
    <name type="scientific">Pedobacter fastidiosus</name>
    <dbReference type="NCBI Taxonomy" id="2765361"/>
    <lineage>
        <taxon>Bacteria</taxon>
        <taxon>Pseudomonadati</taxon>
        <taxon>Bacteroidota</taxon>
        <taxon>Sphingobacteriia</taxon>
        <taxon>Sphingobacteriales</taxon>
        <taxon>Sphingobacteriaceae</taxon>
        <taxon>Pedobacter</taxon>
    </lineage>
</organism>
<feature type="domain" description="Glycosyltransferase 2-like" evidence="1">
    <location>
        <begin position="4"/>
        <end position="102"/>
    </location>
</feature>
<comment type="caution">
    <text evidence="2">The sequence shown here is derived from an EMBL/GenBank/DDBJ whole genome shotgun (WGS) entry which is preliminary data.</text>
</comment>
<name>A0ABR7KUZ4_9SPHI</name>
<evidence type="ECO:0000313" key="3">
    <source>
        <dbReference type="Proteomes" id="UP000652755"/>
    </source>
</evidence>
<evidence type="ECO:0000259" key="1">
    <source>
        <dbReference type="Pfam" id="PF00535"/>
    </source>
</evidence>
<gene>
    <name evidence="2" type="ORF">H7U22_15625</name>
</gene>
<dbReference type="CDD" id="cd00761">
    <property type="entry name" value="Glyco_tranf_GTA_type"/>
    <property type="match status" value="1"/>
</dbReference>
<dbReference type="Gene3D" id="3.90.550.10">
    <property type="entry name" value="Spore Coat Polysaccharide Biosynthesis Protein SpsA, Chain A"/>
    <property type="match status" value="1"/>
</dbReference>
<dbReference type="Proteomes" id="UP000652755">
    <property type="component" value="Unassembled WGS sequence"/>
</dbReference>
<dbReference type="RefSeq" id="WP_187072286.1">
    <property type="nucleotide sequence ID" value="NZ_JACRYL010000014.1"/>
</dbReference>
<dbReference type="SUPFAM" id="SSF53448">
    <property type="entry name" value="Nucleotide-diphospho-sugar transferases"/>
    <property type="match status" value="1"/>
</dbReference>
<reference evidence="2 3" key="1">
    <citation type="submission" date="2020-08" db="EMBL/GenBank/DDBJ databases">
        <authorList>
            <person name="Sun Q."/>
            <person name="Inoue M."/>
        </authorList>
    </citation>
    <scope>NUCLEOTIDE SEQUENCE [LARGE SCALE GENOMIC DNA]</scope>
    <source>
        <strain evidence="2 3">CCM 8938</strain>
    </source>
</reference>
<dbReference type="PANTHER" id="PTHR22916:SF3">
    <property type="entry name" value="UDP-GLCNAC:BETAGAL BETA-1,3-N-ACETYLGLUCOSAMINYLTRANSFERASE-LIKE PROTEIN 1"/>
    <property type="match status" value="1"/>
</dbReference>
<dbReference type="PANTHER" id="PTHR22916">
    <property type="entry name" value="GLYCOSYLTRANSFERASE"/>
    <property type="match status" value="1"/>
</dbReference>
<protein>
    <submittedName>
        <fullName evidence="2">Glycosyltransferase family 2 protein</fullName>
    </submittedName>
</protein>
<dbReference type="InterPro" id="IPR029044">
    <property type="entry name" value="Nucleotide-diphossugar_trans"/>
</dbReference>
<dbReference type="EMBL" id="JACRYL010000014">
    <property type="protein sequence ID" value="MBC6111853.1"/>
    <property type="molecule type" value="Genomic_DNA"/>
</dbReference>
<dbReference type="Pfam" id="PF00535">
    <property type="entry name" value="Glycos_transf_2"/>
    <property type="match status" value="1"/>
</dbReference>
<keyword evidence="3" id="KW-1185">Reference proteome</keyword>
<sequence>MKFTIGIPAYKAKFLKDCIDSILGQNYSDFELIIVNDASPENIDEIVANYNDTRLTYYKNDKNFGAINVVDNWNKCLSFAQGEYFILMGDDDLLDPNYLKEFDLLISNYPLCNIFHCRTLIINEKSEPIELTDPRPDFETVYDSILERMKGSRLFFISDYVYRTSTLKSNGGFYKLPLAWASDDISSFIASKEHGIANTNKPLFKYRRNNQTISTTGNTNFKMDAILAEEQWLNEFVQKVPDNVVDVILLETIKKEIKKFIQKKKIRTIYSANDISFYKWFGQKSKYGISIEEILYAFLLSIKEKRKKQYNEA</sequence>
<dbReference type="InterPro" id="IPR001173">
    <property type="entry name" value="Glyco_trans_2-like"/>
</dbReference>
<accession>A0ABR7KUZ4</accession>
<evidence type="ECO:0000313" key="2">
    <source>
        <dbReference type="EMBL" id="MBC6111853.1"/>
    </source>
</evidence>